<evidence type="ECO:0000313" key="2">
    <source>
        <dbReference type="EMBL" id="TWT67320.1"/>
    </source>
</evidence>
<gene>
    <name evidence="2" type="ORF">CA85_21700</name>
</gene>
<evidence type="ECO:0000256" key="1">
    <source>
        <dbReference type="SAM" id="MobiDB-lite"/>
    </source>
</evidence>
<accession>A0A5C5XWK7</accession>
<dbReference type="EMBL" id="SJPK01000004">
    <property type="protein sequence ID" value="TWT67320.1"/>
    <property type="molecule type" value="Genomic_DNA"/>
</dbReference>
<dbReference type="AlphaFoldDB" id="A0A5C5XWK7"/>
<sequence length="57" mass="5933">MDVKGIVGSLTQAIADSEIQSPIVSSPASDVVAKEPNARQNQEQWSCSPTQTSSSTA</sequence>
<comment type="caution">
    <text evidence="2">The sequence shown here is derived from an EMBL/GenBank/DDBJ whole genome shotgun (WGS) entry which is preliminary data.</text>
</comment>
<protein>
    <submittedName>
        <fullName evidence="2">Uncharacterized protein</fullName>
    </submittedName>
</protein>
<feature type="compositionally biased region" description="Polar residues" evidence="1">
    <location>
        <begin position="38"/>
        <end position="57"/>
    </location>
</feature>
<feature type="region of interest" description="Disordered" evidence="1">
    <location>
        <begin position="26"/>
        <end position="57"/>
    </location>
</feature>
<reference evidence="2 3" key="1">
    <citation type="submission" date="2019-02" db="EMBL/GenBank/DDBJ databases">
        <title>Deep-cultivation of Planctomycetes and their phenomic and genomic characterization uncovers novel biology.</title>
        <authorList>
            <person name="Wiegand S."/>
            <person name="Jogler M."/>
            <person name="Boedeker C."/>
            <person name="Pinto D."/>
            <person name="Vollmers J."/>
            <person name="Rivas-Marin E."/>
            <person name="Kohn T."/>
            <person name="Peeters S.H."/>
            <person name="Heuer A."/>
            <person name="Rast P."/>
            <person name="Oberbeckmann S."/>
            <person name="Bunk B."/>
            <person name="Jeske O."/>
            <person name="Meyerdierks A."/>
            <person name="Storesund J.E."/>
            <person name="Kallscheuer N."/>
            <person name="Luecker S."/>
            <person name="Lage O.M."/>
            <person name="Pohl T."/>
            <person name="Merkel B.J."/>
            <person name="Hornburger P."/>
            <person name="Mueller R.-W."/>
            <person name="Bruemmer F."/>
            <person name="Labrenz M."/>
            <person name="Spormann A.M."/>
            <person name="Op Den Camp H."/>
            <person name="Overmann J."/>
            <person name="Amann R."/>
            <person name="Jetten M.S.M."/>
            <person name="Mascher T."/>
            <person name="Medema M.H."/>
            <person name="Devos D.P."/>
            <person name="Kaster A.-K."/>
            <person name="Ovreas L."/>
            <person name="Rohde M."/>
            <person name="Galperin M.Y."/>
            <person name="Jogler C."/>
        </authorList>
    </citation>
    <scope>NUCLEOTIDE SEQUENCE [LARGE SCALE GENOMIC DNA]</scope>
    <source>
        <strain evidence="2 3">CA85</strain>
    </source>
</reference>
<dbReference type="Proteomes" id="UP000318053">
    <property type="component" value="Unassembled WGS sequence"/>
</dbReference>
<evidence type="ECO:0000313" key="3">
    <source>
        <dbReference type="Proteomes" id="UP000318053"/>
    </source>
</evidence>
<keyword evidence="3" id="KW-1185">Reference proteome</keyword>
<organism evidence="2 3">
    <name type="scientific">Allorhodopirellula solitaria</name>
    <dbReference type="NCBI Taxonomy" id="2527987"/>
    <lineage>
        <taxon>Bacteria</taxon>
        <taxon>Pseudomonadati</taxon>
        <taxon>Planctomycetota</taxon>
        <taxon>Planctomycetia</taxon>
        <taxon>Pirellulales</taxon>
        <taxon>Pirellulaceae</taxon>
        <taxon>Allorhodopirellula</taxon>
    </lineage>
</organism>
<proteinExistence type="predicted"/>
<name>A0A5C5XWK7_9BACT</name>